<comment type="subcellular location">
    <subcellularLocation>
        <location evidence="10">Cell membrane</location>
        <topology evidence="10">Multi-pass membrane protein</topology>
    </subcellularLocation>
    <subcellularLocation>
        <location evidence="10">Bacterial flagellum basal body</location>
    </subcellularLocation>
</comment>
<dbReference type="GO" id="GO:0044780">
    <property type="term" value="P:bacterial-type flagellum assembly"/>
    <property type="evidence" value="ECO:0007669"/>
    <property type="project" value="UniProtKB-UniRule"/>
</dbReference>
<organism evidence="11 12">
    <name type="scientific">Pseudomonas graminis</name>
    <dbReference type="NCBI Taxonomy" id="158627"/>
    <lineage>
        <taxon>Bacteria</taxon>
        <taxon>Pseudomonadati</taxon>
        <taxon>Pseudomonadota</taxon>
        <taxon>Gammaproteobacteria</taxon>
        <taxon>Pseudomonadales</taxon>
        <taxon>Pseudomonadaceae</taxon>
        <taxon>Pseudomonas</taxon>
    </lineage>
</organism>
<evidence type="ECO:0000313" key="11">
    <source>
        <dbReference type="EMBL" id="OCX24618.1"/>
    </source>
</evidence>
<evidence type="ECO:0000256" key="8">
    <source>
        <dbReference type="ARBA" id="ARBA00023143"/>
    </source>
</evidence>
<dbReference type="PANTHER" id="PTHR30065">
    <property type="entry name" value="FLAGELLAR BIOSYNTHETIC PROTEIN FLIR"/>
    <property type="match status" value="1"/>
</dbReference>
<dbReference type="EMBL" id="MDEN01000054">
    <property type="protein sequence ID" value="OCX24618.1"/>
    <property type="molecule type" value="Genomic_DNA"/>
</dbReference>
<dbReference type="PANTHER" id="PTHR30065:SF8">
    <property type="entry name" value="FLAGELLAR BIOSYNTHETIC PROTEIN FLIR"/>
    <property type="match status" value="1"/>
</dbReference>
<feature type="transmembrane region" description="Helical" evidence="10">
    <location>
        <begin position="45"/>
        <end position="62"/>
    </location>
</feature>
<evidence type="ECO:0000256" key="5">
    <source>
        <dbReference type="ARBA" id="ARBA00022692"/>
    </source>
</evidence>
<dbReference type="Proteomes" id="UP000095143">
    <property type="component" value="Unassembled WGS sequence"/>
</dbReference>
<evidence type="ECO:0000256" key="9">
    <source>
        <dbReference type="NCBIfam" id="TIGR01400"/>
    </source>
</evidence>
<dbReference type="STRING" id="158627.BW687_15315"/>
<keyword evidence="11" id="KW-0966">Cell projection</keyword>
<feature type="transmembrane region" description="Helical" evidence="10">
    <location>
        <begin position="179"/>
        <end position="204"/>
    </location>
</feature>
<evidence type="ECO:0000256" key="10">
    <source>
        <dbReference type="RuleBase" id="RU362071"/>
    </source>
</evidence>
<keyword evidence="5 10" id="KW-0812">Transmembrane</keyword>
<accession>A0A1C2EC81</accession>
<proteinExistence type="inferred from homology"/>
<dbReference type="RefSeq" id="WP_065987305.1">
    <property type="nucleotide sequence ID" value="NZ_MDEN01000054.1"/>
</dbReference>
<dbReference type="OrthoDB" id="9797790at2"/>
<feature type="transmembrane region" description="Helical" evidence="10">
    <location>
        <begin position="123"/>
        <end position="144"/>
    </location>
</feature>
<keyword evidence="11" id="KW-0969">Cilium</keyword>
<evidence type="ECO:0000256" key="1">
    <source>
        <dbReference type="ARBA" id="ARBA00002578"/>
    </source>
</evidence>
<keyword evidence="8 10" id="KW-0975">Bacterial flagellum</keyword>
<comment type="similarity">
    <text evidence="2 10">Belongs to the FliR/MopE/SpaR family.</text>
</comment>
<evidence type="ECO:0000256" key="2">
    <source>
        <dbReference type="ARBA" id="ARBA00009772"/>
    </source>
</evidence>
<dbReference type="NCBIfam" id="TIGR01400">
    <property type="entry name" value="fliR"/>
    <property type="match status" value="1"/>
</dbReference>
<feature type="transmembrane region" description="Helical" evidence="10">
    <location>
        <begin position="12"/>
        <end position="33"/>
    </location>
</feature>
<sequence length="261" mass="27926">MEPVLALTDTQISTWVAAFMLPLFRIGALLMTMPIIGTTLVPKRVRLYFALAITVVVAPSLPPMPAVHALDLSGLLLIAQQILIGAGMGLSLQLFFQAFVIAGQIIGIQMGMGFASMVDPVNGVSVATIGQFLTMLVTLLFLAMNAHLVVFEILIESFTTLPVGQGISTSDIWLLVMRLGWVLGAALVLVLPAIAALLVVNIAMGVMTRAAPQLNIFSIGFPLTLVLGMVILWITLGDILNQYQPLAVDALQLLRDLVKAR</sequence>
<feature type="transmembrane region" description="Helical" evidence="10">
    <location>
        <begin position="216"/>
        <end position="236"/>
    </location>
</feature>
<dbReference type="GO" id="GO:0005886">
    <property type="term" value="C:plasma membrane"/>
    <property type="evidence" value="ECO:0007669"/>
    <property type="project" value="UniProtKB-SubCell"/>
</dbReference>
<dbReference type="GO" id="GO:0006605">
    <property type="term" value="P:protein targeting"/>
    <property type="evidence" value="ECO:0007669"/>
    <property type="project" value="UniProtKB-UniRule"/>
</dbReference>
<dbReference type="AlphaFoldDB" id="A0A1C2EC81"/>
<evidence type="ECO:0000256" key="4">
    <source>
        <dbReference type="ARBA" id="ARBA00022475"/>
    </source>
</evidence>
<dbReference type="Pfam" id="PF01311">
    <property type="entry name" value="Bac_export_1"/>
    <property type="match status" value="1"/>
</dbReference>
<dbReference type="InterPro" id="IPR002010">
    <property type="entry name" value="T3SS_IM_R"/>
</dbReference>
<evidence type="ECO:0000256" key="6">
    <source>
        <dbReference type="ARBA" id="ARBA00022989"/>
    </source>
</evidence>
<dbReference type="InterPro" id="IPR006303">
    <property type="entry name" value="FliR"/>
</dbReference>
<comment type="function">
    <text evidence="1 10">Role in flagellar biosynthesis.</text>
</comment>
<dbReference type="GO" id="GO:0009425">
    <property type="term" value="C:bacterial-type flagellum basal body"/>
    <property type="evidence" value="ECO:0007669"/>
    <property type="project" value="UniProtKB-SubCell"/>
</dbReference>
<name>A0A1C2EC81_9PSED</name>
<keyword evidence="7 10" id="KW-0472">Membrane</keyword>
<keyword evidence="6 10" id="KW-1133">Transmembrane helix</keyword>
<dbReference type="PRINTS" id="PR00953">
    <property type="entry name" value="TYPE3IMRPROT"/>
</dbReference>
<feature type="transmembrane region" description="Helical" evidence="10">
    <location>
        <begin position="82"/>
        <end position="102"/>
    </location>
</feature>
<evidence type="ECO:0000313" key="12">
    <source>
        <dbReference type="Proteomes" id="UP000095143"/>
    </source>
</evidence>
<comment type="caution">
    <text evidence="11">The sequence shown here is derived from an EMBL/GenBank/DDBJ whole genome shotgun (WGS) entry which is preliminary data.</text>
</comment>
<evidence type="ECO:0000256" key="7">
    <source>
        <dbReference type="ARBA" id="ARBA00023136"/>
    </source>
</evidence>
<reference evidence="11 12" key="1">
    <citation type="submission" date="2016-08" db="EMBL/GenBank/DDBJ databases">
        <title>Whole genome sequence of Pseudomonas graminis strain UASWS1507, a potential biological control agent for agriculture.</title>
        <authorList>
            <person name="Crovadore J."/>
            <person name="Calmin G."/>
            <person name="Chablais R."/>
            <person name="Cochard B."/>
            <person name="Lefort F."/>
        </authorList>
    </citation>
    <scope>NUCLEOTIDE SEQUENCE [LARGE SCALE GENOMIC DNA]</scope>
    <source>
        <strain evidence="11 12">UASWS1507</strain>
    </source>
</reference>
<protein>
    <recommendedName>
        <fullName evidence="3 9">Flagellar biosynthetic protein FliR</fullName>
    </recommendedName>
</protein>
<keyword evidence="11" id="KW-0282">Flagellum</keyword>
<evidence type="ECO:0000256" key="3">
    <source>
        <dbReference type="ARBA" id="ARBA00021717"/>
    </source>
</evidence>
<gene>
    <name evidence="11" type="ORF">BBI10_05160</name>
</gene>
<keyword evidence="4 10" id="KW-1003">Cell membrane</keyword>